<keyword evidence="7" id="KW-0227">DNA damage</keyword>
<keyword evidence="5" id="KW-0158">Chromosome</keyword>
<dbReference type="Proteomes" id="UP000001811">
    <property type="component" value="Chromosome 12"/>
</dbReference>
<evidence type="ECO:0000256" key="15">
    <source>
        <dbReference type="ARBA" id="ARBA00042301"/>
    </source>
</evidence>
<dbReference type="AlphaFoldDB" id="G1TAF0"/>
<dbReference type="RefSeq" id="XP_002714974.1">
    <property type="nucleotide sequence ID" value="XM_002714928.5"/>
</dbReference>
<keyword evidence="11 19" id="KW-0238">DNA-binding</keyword>
<evidence type="ECO:0000256" key="9">
    <source>
        <dbReference type="ARBA" id="ARBA00022806"/>
    </source>
</evidence>
<dbReference type="GO" id="GO:0007292">
    <property type="term" value="P:female gamete generation"/>
    <property type="evidence" value="ECO:0007669"/>
    <property type="project" value="Ensembl"/>
</dbReference>
<keyword evidence="10 19" id="KW-0067">ATP-binding</keyword>
<evidence type="ECO:0000313" key="23">
    <source>
        <dbReference type="Proteomes" id="UP000001811"/>
    </source>
</evidence>
<dbReference type="SUPFAM" id="SSF52540">
    <property type="entry name" value="P-loop containing nucleoside triphosphate hydrolases"/>
    <property type="match status" value="1"/>
</dbReference>
<dbReference type="InterPro" id="IPR012340">
    <property type="entry name" value="NA-bd_OB-fold"/>
</dbReference>
<dbReference type="GO" id="GO:0019899">
    <property type="term" value="F:enzyme binding"/>
    <property type="evidence" value="ECO:0007669"/>
    <property type="project" value="Ensembl"/>
</dbReference>
<dbReference type="PANTHER" id="PTHR11630">
    <property type="entry name" value="DNA REPLICATION LICENSING FACTOR MCM FAMILY MEMBER"/>
    <property type="match status" value="1"/>
</dbReference>
<dbReference type="GO" id="GO:0032408">
    <property type="term" value="F:MutSbeta complex binding"/>
    <property type="evidence" value="ECO:0007669"/>
    <property type="project" value="Ensembl"/>
</dbReference>
<comment type="subunit">
    <text evidence="17">Component of the MCM8-MCM9 complex, which forms a hexamer composed of MCM8 and MCM9. Interacts with the DNA mismatch repair (MMR) complex composed at least of MSH2, MSH3, MSH6, PMS1 and MLH1. Interacts with MLH1; the interaction recruits MLH1 to chromatin. Interacts with MSH2; the interaction recruits MCM9 to chromatin. Interacts with MSH6. Interacts with the MRN complex composed of MRE11, RAD50 and NBN/NBS1; the interaction recruits the MRN complex to DNA damage sites. Interacts with RAD51; the interaction recruits RAD51 to DNA damage sites.</text>
</comment>
<dbReference type="SUPFAM" id="SSF50249">
    <property type="entry name" value="Nucleic acid-binding proteins"/>
    <property type="match status" value="1"/>
</dbReference>
<sequence length="1137" mass="125490">MNSDQVALVGQVFESYVSEHHKNDILLILKESDEDAHYSVVVNAMTLFETNMEIGDYFTVFPNEVLTVFDNALRRSALAILQSLSQPEGASMKQNLHARISGLPVCPELVREHIPKTKDVGHFLSVTGTVIRTSLVKVLEFERDYMCNKCKHVFAVSADFEQYYTFCRPSSCPSLESCDSSKFTCLSGLSSSPTRCRDYQEIKIQEQVQKLSVGSIPRSMKVILEDDLVDSCKSGDDLTIYGVVMQRWKPFQQDVRCEVEIVLKANYVQVNNEQSSGVIMDEEVRKEFEDFWEYYKSDPFAGRNEILASLCPQVFGMYLVKLAVALVLAGGIQRTDATGTRVRGESHLLLVGDPGTGKSQFLKYAAKITPRSVLTTGIGSTSAGLTVTAVKDSGEWNLEAGALVLADAGLCCIDEFNSLKEHDRTSIHEAMEQQTISVAKAGLVCKLNTRTTILAATNPKGQYDPQESVSVNIALGSPLLSRFDLILVLLDTKNEDWDHIISSFILENKGYPSKSEKLWSMEKMKTYFCLIRKLQPSLSDVGNQVLLRYYQMQRQSDCRNAARTTIRLLESLIRLAEAHARLMFRDTVTLEDAITVVSVMESSMQGGALLGGVNALHTSFPENPREQYQRQCELILEKLELQSLLGEELRRLERLQNQNVHPSQPQAVESAEASPGSSGNDSGEQSQFRTSTPQELTCGMHTSSPGGIPKGSLLPDPPSQPGPSTSTSRKHSAEHKSGRDDSLGWFDFKETPQIEPKDSVLCPGPKTSGEDMVLKISNSKLQGKDKSAPSQRRKLEARQLSSPGETDTPLRSGKVEGKKAKTVALVSAAALPADEPDSVPTHHVPSELHRRHKKRTQEFCRSTARVPSMPTASHSPERTSETPKRKRPKSHVEAEEPELESVESPSAPLTKLAKFTFKQKSKLTHSPEDHSHVSTGTTKIAVHSPTVSQHRTKKAAALPAQAPEMLASTSGTRSSAQLRGKARGQPRQPPEKDESKEKREYVPEESVILPEPGPGGDSGRSPRMHERGKQEEVSGNSKSNKVHSGTLAKLANFCFTSPSESKSESPPPPERKNWGESHPSAPATTATALGSNRKSFQLRGSTEKLILAPNPLFTLPELDDEALDFDWDEEMRKKPCL</sequence>
<keyword evidence="23" id="KW-1185">Reference proteome</keyword>
<dbReference type="GO" id="GO:0003697">
    <property type="term" value="F:single-stranded DNA binding"/>
    <property type="evidence" value="ECO:0007669"/>
    <property type="project" value="TreeGrafter"/>
</dbReference>
<dbReference type="EMBL" id="AAGW02029199">
    <property type="status" value="NOT_ANNOTATED_CDS"/>
    <property type="molecule type" value="Genomic_DNA"/>
</dbReference>
<dbReference type="EMBL" id="AAGW02029198">
    <property type="status" value="NOT_ANNOTATED_CDS"/>
    <property type="molecule type" value="Genomic_DNA"/>
</dbReference>
<evidence type="ECO:0000256" key="3">
    <source>
        <dbReference type="ARBA" id="ARBA00008010"/>
    </source>
</evidence>
<dbReference type="Pfam" id="PF17207">
    <property type="entry name" value="MCM_OB"/>
    <property type="match status" value="1"/>
</dbReference>
<protein>
    <recommendedName>
        <fullName evidence="14">DNA helicase MCM9</fullName>
        <ecNumber evidence="4">3.6.4.12</ecNumber>
    </recommendedName>
    <alternativeName>
        <fullName evidence="18">Mini-chromosome maintenance deficient domain-containing protein 1</fullName>
    </alternativeName>
    <alternativeName>
        <fullName evidence="15">Minichromosome maintenance 9</fullName>
    </alternativeName>
</protein>
<dbReference type="GO" id="GO:0005524">
    <property type="term" value="F:ATP binding"/>
    <property type="evidence" value="ECO:0007669"/>
    <property type="project" value="UniProtKB-KW"/>
</dbReference>
<dbReference type="EMBL" id="AAGW02029197">
    <property type="status" value="NOT_ANNOTATED_CDS"/>
    <property type="molecule type" value="Genomic_DNA"/>
</dbReference>
<dbReference type="CDD" id="cd17760">
    <property type="entry name" value="MCM9"/>
    <property type="match status" value="1"/>
</dbReference>
<dbReference type="GO" id="GO:0005634">
    <property type="term" value="C:nucleus"/>
    <property type="evidence" value="ECO:0007669"/>
    <property type="project" value="UniProtKB-SubCell"/>
</dbReference>
<keyword evidence="6 19" id="KW-0547">Nucleotide-binding</keyword>
<feature type="compositionally biased region" description="Polar residues" evidence="20">
    <location>
        <begin position="657"/>
        <end position="667"/>
    </location>
</feature>
<reference evidence="22 23" key="1">
    <citation type="journal article" date="2011" name="Nature">
        <title>A high-resolution map of human evolutionary constraint using 29 mammals.</title>
        <authorList>
            <person name="Lindblad-Toh K."/>
            <person name="Garber M."/>
            <person name="Zuk O."/>
            <person name="Lin M.F."/>
            <person name="Parker B.J."/>
            <person name="Washietl S."/>
            <person name="Kheradpour P."/>
            <person name="Ernst J."/>
            <person name="Jordan G."/>
            <person name="Mauceli E."/>
            <person name="Ward L.D."/>
            <person name="Lowe C.B."/>
            <person name="Holloway A.K."/>
            <person name="Clamp M."/>
            <person name="Gnerre S."/>
            <person name="Alfoldi J."/>
            <person name="Beal K."/>
            <person name="Chang J."/>
            <person name="Clawson H."/>
            <person name="Cuff J."/>
            <person name="Di Palma F."/>
            <person name="Fitzgerald S."/>
            <person name="Flicek P."/>
            <person name="Guttman M."/>
            <person name="Hubisz M.J."/>
            <person name="Jaffe D.B."/>
            <person name="Jungreis I."/>
            <person name="Kent W.J."/>
            <person name="Kostka D."/>
            <person name="Lara M."/>
            <person name="Martins A.L."/>
            <person name="Massingham T."/>
            <person name="Moltke I."/>
            <person name="Raney B.J."/>
            <person name="Rasmussen M.D."/>
            <person name="Robinson J."/>
            <person name="Stark A."/>
            <person name="Vilella A.J."/>
            <person name="Wen J."/>
            <person name="Xie X."/>
            <person name="Zody M.C."/>
            <person name="Baldwin J."/>
            <person name="Bloom T."/>
            <person name="Chin C.W."/>
            <person name="Heiman D."/>
            <person name="Nicol R."/>
            <person name="Nusbaum C."/>
            <person name="Young S."/>
            <person name="Wilkinson J."/>
            <person name="Worley K.C."/>
            <person name="Kovar C.L."/>
            <person name="Muzny D.M."/>
            <person name="Gibbs R.A."/>
            <person name="Cree A."/>
            <person name="Dihn H.H."/>
            <person name="Fowler G."/>
            <person name="Jhangiani S."/>
            <person name="Joshi V."/>
            <person name="Lee S."/>
            <person name="Lewis L.R."/>
            <person name="Nazareth L.V."/>
            <person name="Okwuonu G."/>
            <person name="Santibanez J."/>
            <person name="Warren W.C."/>
            <person name="Mardis E.R."/>
            <person name="Weinstock G.M."/>
            <person name="Wilson R.K."/>
            <person name="Delehaunty K."/>
            <person name="Dooling D."/>
            <person name="Fronik C."/>
            <person name="Fulton L."/>
            <person name="Fulton B."/>
            <person name="Graves T."/>
            <person name="Minx P."/>
            <person name="Sodergren E."/>
            <person name="Birney E."/>
            <person name="Margulies E.H."/>
            <person name="Herrero J."/>
            <person name="Green E.D."/>
            <person name="Haussler D."/>
            <person name="Siepel A."/>
            <person name="Goldman N."/>
            <person name="Pollard K.S."/>
            <person name="Pedersen J.S."/>
            <person name="Lander E.S."/>
            <person name="Kellis M."/>
        </authorList>
    </citation>
    <scope>NUCLEOTIDE SEQUENCE [LARGE SCALE GENOMIC DNA]</scope>
    <source>
        <strain evidence="22 23">Thorbecke inbred</strain>
    </source>
</reference>
<dbReference type="GO" id="GO:0000724">
    <property type="term" value="P:double-strand break repair via homologous recombination"/>
    <property type="evidence" value="ECO:0007669"/>
    <property type="project" value="Ensembl"/>
</dbReference>
<evidence type="ECO:0000256" key="6">
    <source>
        <dbReference type="ARBA" id="ARBA00022741"/>
    </source>
</evidence>
<dbReference type="InterPro" id="IPR003593">
    <property type="entry name" value="AAA+_ATPase"/>
</dbReference>
<keyword evidence="8" id="KW-0378">Hydrolase</keyword>
<dbReference type="FunFam" id="3.40.50.300:FF:000671">
    <property type="entry name" value="DNA helicase MCM9 isoform X1"/>
    <property type="match status" value="1"/>
</dbReference>
<evidence type="ECO:0000256" key="10">
    <source>
        <dbReference type="ARBA" id="ARBA00022840"/>
    </source>
</evidence>
<feature type="compositionally biased region" description="Basic and acidic residues" evidence="20">
    <location>
        <begin position="989"/>
        <end position="1002"/>
    </location>
</feature>
<feature type="region of interest" description="Disordered" evidence="20">
    <location>
        <begin position="657"/>
        <end position="1091"/>
    </location>
</feature>
<evidence type="ECO:0000256" key="1">
    <source>
        <dbReference type="ARBA" id="ARBA00004123"/>
    </source>
</evidence>
<evidence type="ECO:0000256" key="8">
    <source>
        <dbReference type="ARBA" id="ARBA00022801"/>
    </source>
</evidence>
<dbReference type="GO" id="GO:0003682">
    <property type="term" value="F:chromatin binding"/>
    <property type="evidence" value="ECO:0007669"/>
    <property type="project" value="Ensembl"/>
</dbReference>
<name>G1TAF0_RABIT</name>
<dbReference type="GO" id="GO:0017116">
    <property type="term" value="F:single-stranded DNA helicase activity"/>
    <property type="evidence" value="ECO:0007669"/>
    <property type="project" value="TreeGrafter"/>
</dbReference>
<gene>
    <name evidence="22" type="primary">MCM9</name>
</gene>
<dbReference type="GO" id="GO:0097362">
    <property type="term" value="C:MCM8-MCM9 complex"/>
    <property type="evidence" value="ECO:0007669"/>
    <property type="project" value="Ensembl"/>
</dbReference>
<dbReference type="Pfam" id="PF17855">
    <property type="entry name" value="MCM_lid"/>
    <property type="match status" value="1"/>
</dbReference>
<evidence type="ECO:0000256" key="18">
    <source>
        <dbReference type="ARBA" id="ARBA00077106"/>
    </source>
</evidence>
<feature type="compositionally biased region" description="Polar residues" evidence="20">
    <location>
        <begin position="675"/>
        <end position="705"/>
    </location>
</feature>
<keyword evidence="13" id="KW-0539">Nucleus</keyword>
<dbReference type="GO" id="GO:0071168">
    <property type="term" value="P:protein localization to chromatin"/>
    <property type="evidence" value="ECO:0007669"/>
    <property type="project" value="Ensembl"/>
</dbReference>
<dbReference type="InterPro" id="IPR001208">
    <property type="entry name" value="MCM_dom"/>
</dbReference>
<dbReference type="FunCoup" id="G1TAF0">
    <property type="interactions" value="932"/>
</dbReference>
<feature type="domain" description="MCM C-terminal AAA(+) ATPase" evidence="21">
    <location>
        <begin position="302"/>
        <end position="505"/>
    </location>
</feature>
<evidence type="ECO:0000256" key="5">
    <source>
        <dbReference type="ARBA" id="ARBA00022454"/>
    </source>
</evidence>
<dbReference type="GO" id="GO:0036298">
    <property type="term" value="P:recombinational interstrand cross-link repair"/>
    <property type="evidence" value="ECO:0007669"/>
    <property type="project" value="Ensembl"/>
</dbReference>
<dbReference type="InterPro" id="IPR041562">
    <property type="entry name" value="MCM_lid"/>
</dbReference>
<evidence type="ECO:0000256" key="7">
    <source>
        <dbReference type="ARBA" id="ARBA00022763"/>
    </source>
</evidence>
<evidence type="ECO:0000256" key="14">
    <source>
        <dbReference type="ARBA" id="ARBA00041085"/>
    </source>
</evidence>
<dbReference type="Pfam" id="PF00493">
    <property type="entry name" value="MCM"/>
    <property type="match status" value="1"/>
</dbReference>
<reference evidence="22" key="3">
    <citation type="submission" date="2025-09" db="UniProtKB">
        <authorList>
            <consortium name="Ensembl"/>
        </authorList>
    </citation>
    <scope>IDENTIFICATION</scope>
    <source>
        <strain evidence="22">Thorbecke</strain>
    </source>
</reference>
<dbReference type="HOGENOM" id="CLU_000995_7_2_1"/>
<feature type="compositionally biased region" description="Polar residues" evidence="20">
    <location>
        <begin position="967"/>
        <end position="977"/>
    </location>
</feature>
<comment type="similarity">
    <text evidence="3 19">Belongs to the MCM family.</text>
</comment>
<dbReference type="SMART" id="SM00382">
    <property type="entry name" value="AAA"/>
    <property type="match status" value="1"/>
</dbReference>
<evidence type="ECO:0000313" key="22">
    <source>
        <dbReference type="Ensembl" id="ENSOCUP00000013641.4"/>
    </source>
</evidence>
<dbReference type="STRING" id="9986.ENSOCUP00000013641"/>
<evidence type="ECO:0000256" key="17">
    <source>
        <dbReference type="ARBA" id="ARBA00065491"/>
    </source>
</evidence>
<dbReference type="Gene3D" id="3.40.50.300">
    <property type="entry name" value="P-loop containing nucleotide triphosphate hydrolases"/>
    <property type="match status" value="1"/>
</dbReference>
<dbReference type="PANTHER" id="PTHR11630:SF48">
    <property type="entry name" value="DNA HELICASE MCM9"/>
    <property type="match status" value="1"/>
</dbReference>
<dbReference type="FunFam" id="2.40.50.140:FF:000120">
    <property type="entry name" value="Probable DNA helicase MCM9"/>
    <property type="match status" value="1"/>
</dbReference>
<dbReference type="RefSeq" id="XP_008261655.1">
    <property type="nucleotide sequence ID" value="XM_008263433.4"/>
</dbReference>
<organism evidence="22 23">
    <name type="scientific">Oryctolagus cuniculus</name>
    <name type="common">Rabbit</name>
    <dbReference type="NCBI Taxonomy" id="9986"/>
    <lineage>
        <taxon>Eukaryota</taxon>
        <taxon>Metazoa</taxon>
        <taxon>Chordata</taxon>
        <taxon>Craniata</taxon>
        <taxon>Vertebrata</taxon>
        <taxon>Euteleostomi</taxon>
        <taxon>Mammalia</taxon>
        <taxon>Eutheria</taxon>
        <taxon>Euarchontoglires</taxon>
        <taxon>Glires</taxon>
        <taxon>Lagomorpha</taxon>
        <taxon>Leporidae</taxon>
        <taxon>Oryctolagus</taxon>
    </lineage>
</organism>
<dbReference type="InParanoid" id="G1TAF0"/>
<accession>G1TAF0</accession>
<dbReference type="InterPro" id="IPR031327">
    <property type="entry name" value="MCM"/>
</dbReference>
<dbReference type="PROSITE" id="PS50051">
    <property type="entry name" value="MCM_2"/>
    <property type="match status" value="1"/>
</dbReference>
<dbReference type="eggNOG" id="KOG0477">
    <property type="taxonomic scope" value="Eukaryota"/>
</dbReference>
<dbReference type="GeneID" id="100340330"/>
<dbReference type="EC" id="3.6.4.12" evidence="4"/>
<dbReference type="GO" id="GO:0005694">
    <property type="term" value="C:chromosome"/>
    <property type="evidence" value="ECO:0007669"/>
    <property type="project" value="UniProtKB-SubCell"/>
</dbReference>
<feature type="compositionally biased region" description="Basic and acidic residues" evidence="20">
    <location>
        <begin position="734"/>
        <end position="758"/>
    </location>
</feature>
<dbReference type="RefSeq" id="XP_008261654.1">
    <property type="nucleotide sequence ID" value="XM_008263432.4"/>
</dbReference>
<dbReference type="InterPro" id="IPR058768">
    <property type="entry name" value="MCM9_N"/>
</dbReference>
<evidence type="ECO:0000256" key="19">
    <source>
        <dbReference type="RuleBase" id="RU004070"/>
    </source>
</evidence>
<dbReference type="CTD" id="254394"/>
<comment type="subcellular location">
    <subcellularLocation>
        <location evidence="2">Chromosome</location>
    </subcellularLocation>
    <subcellularLocation>
        <location evidence="1">Nucleus</location>
    </subcellularLocation>
</comment>
<dbReference type="InterPro" id="IPR027417">
    <property type="entry name" value="P-loop_NTPase"/>
</dbReference>
<dbReference type="Pfam" id="PF26066">
    <property type="entry name" value="MCM9_N"/>
    <property type="match status" value="1"/>
</dbReference>
<feature type="compositionally biased region" description="Basic and acidic residues" evidence="20">
    <location>
        <begin position="782"/>
        <end position="797"/>
    </location>
</feature>
<dbReference type="OrthoDB" id="271325at2759"/>
<proteinExistence type="inferred from homology"/>
<evidence type="ECO:0000256" key="2">
    <source>
        <dbReference type="ARBA" id="ARBA00004286"/>
    </source>
</evidence>
<evidence type="ECO:0000256" key="12">
    <source>
        <dbReference type="ARBA" id="ARBA00023204"/>
    </source>
</evidence>
<dbReference type="SMR" id="G1TAF0"/>
<dbReference type="PRINTS" id="PR01657">
    <property type="entry name" value="MCMFAMILY"/>
</dbReference>
<dbReference type="GO" id="GO:0032407">
    <property type="term" value="F:MutSalpha complex binding"/>
    <property type="evidence" value="ECO:0007669"/>
    <property type="project" value="Ensembl"/>
</dbReference>
<dbReference type="EMBL" id="AAGW02029200">
    <property type="status" value="NOT_ANNOTATED_CDS"/>
    <property type="molecule type" value="Genomic_DNA"/>
</dbReference>
<evidence type="ECO:0000256" key="13">
    <source>
        <dbReference type="ARBA" id="ARBA00023242"/>
    </source>
</evidence>
<dbReference type="PaxDb" id="9986-ENSOCUP00000013641"/>
<evidence type="ECO:0000256" key="11">
    <source>
        <dbReference type="ARBA" id="ARBA00023125"/>
    </source>
</evidence>
<dbReference type="Bgee" id="ENSOCUG00000015885">
    <property type="expression patterns" value="Expressed in upper lobe of left lung and 14 other cell types or tissues"/>
</dbReference>
<dbReference type="GO" id="GO:0016787">
    <property type="term" value="F:hydrolase activity"/>
    <property type="evidence" value="ECO:0007669"/>
    <property type="project" value="UniProtKB-KW"/>
</dbReference>
<dbReference type="Ensembl" id="ENSOCUT00000015877.4">
    <property type="protein sequence ID" value="ENSOCUP00000013641.4"/>
    <property type="gene ID" value="ENSOCUG00000015885.4"/>
</dbReference>
<evidence type="ECO:0000256" key="4">
    <source>
        <dbReference type="ARBA" id="ARBA00012551"/>
    </source>
</evidence>
<feature type="compositionally biased region" description="Polar residues" evidence="20">
    <location>
        <begin position="1033"/>
        <end position="1043"/>
    </location>
</feature>
<dbReference type="GO" id="GO:0032406">
    <property type="term" value="F:MutLbeta complex binding"/>
    <property type="evidence" value="ECO:0007669"/>
    <property type="project" value="Ensembl"/>
</dbReference>
<dbReference type="GO" id="GO:0070716">
    <property type="term" value="P:mismatch repair involved in maintenance of fidelity involved in DNA-dependent DNA replication"/>
    <property type="evidence" value="ECO:0007669"/>
    <property type="project" value="Ensembl"/>
</dbReference>
<evidence type="ECO:0000256" key="16">
    <source>
        <dbReference type="ARBA" id="ARBA00047995"/>
    </source>
</evidence>
<evidence type="ECO:0000256" key="20">
    <source>
        <dbReference type="SAM" id="MobiDB-lite"/>
    </source>
</evidence>
<dbReference type="GeneTree" id="ENSGT01150000286951"/>
<evidence type="ECO:0000259" key="21">
    <source>
        <dbReference type="PROSITE" id="PS50051"/>
    </source>
</evidence>
<dbReference type="KEGG" id="ocu:100340330"/>
<feature type="compositionally biased region" description="Basic and acidic residues" evidence="20">
    <location>
        <begin position="1023"/>
        <end position="1032"/>
    </location>
</feature>
<dbReference type="SMART" id="SM00350">
    <property type="entry name" value="MCM"/>
    <property type="match status" value="1"/>
</dbReference>
<reference evidence="22" key="2">
    <citation type="submission" date="2025-08" db="UniProtKB">
        <authorList>
            <consortium name="Ensembl"/>
        </authorList>
    </citation>
    <scope>IDENTIFICATION</scope>
    <source>
        <strain evidence="22">Thorbecke</strain>
    </source>
</reference>
<dbReference type="Gene3D" id="2.40.50.140">
    <property type="entry name" value="Nucleic acid-binding proteins"/>
    <property type="match status" value="1"/>
</dbReference>
<comment type="catalytic activity">
    <reaction evidence="16">
        <text>ATP + H2O = ADP + phosphate + H(+)</text>
        <dbReference type="Rhea" id="RHEA:13065"/>
        <dbReference type="ChEBI" id="CHEBI:15377"/>
        <dbReference type="ChEBI" id="CHEBI:15378"/>
        <dbReference type="ChEBI" id="CHEBI:30616"/>
        <dbReference type="ChEBI" id="CHEBI:43474"/>
        <dbReference type="ChEBI" id="CHEBI:456216"/>
        <dbReference type="EC" id="3.6.4.12"/>
    </reaction>
</comment>
<keyword evidence="12" id="KW-0234">DNA repair</keyword>
<keyword evidence="9" id="KW-0347">Helicase</keyword>
<dbReference type="InterPro" id="IPR033762">
    <property type="entry name" value="MCM_OB"/>
</dbReference>